<dbReference type="EMBL" id="DVIU01000003">
    <property type="protein sequence ID" value="HIS35022.1"/>
    <property type="molecule type" value="Genomic_DNA"/>
</dbReference>
<comment type="caution">
    <text evidence="1">The sequence shown here is derived from an EMBL/GenBank/DDBJ whole genome shotgun (WGS) entry which is preliminary data.</text>
</comment>
<accession>A0A9D1EX30</accession>
<evidence type="ECO:0000313" key="2">
    <source>
        <dbReference type="Proteomes" id="UP000823928"/>
    </source>
</evidence>
<name>A0A9D1EX30_9BACT</name>
<organism evidence="1 2">
    <name type="scientific">Candidatus Scatousia excrementigallinarum</name>
    <dbReference type="NCBI Taxonomy" id="2840935"/>
    <lineage>
        <taxon>Bacteria</taxon>
        <taxon>Candidatus Scatousia</taxon>
    </lineage>
</organism>
<gene>
    <name evidence="1" type="ORF">IAC10_00120</name>
</gene>
<dbReference type="Proteomes" id="UP000823928">
    <property type="component" value="Unassembled WGS sequence"/>
</dbReference>
<reference evidence="1" key="1">
    <citation type="submission" date="2020-10" db="EMBL/GenBank/DDBJ databases">
        <authorList>
            <person name="Gilroy R."/>
        </authorList>
    </citation>
    <scope>NUCLEOTIDE SEQUENCE</scope>
    <source>
        <strain evidence="1">6276</strain>
    </source>
</reference>
<dbReference type="AlphaFoldDB" id="A0A9D1EX30"/>
<evidence type="ECO:0000313" key="1">
    <source>
        <dbReference type="EMBL" id="HIS35022.1"/>
    </source>
</evidence>
<proteinExistence type="predicted"/>
<reference evidence="1" key="2">
    <citation type="journal article" date="2021" name="PeerJ">
        <title>Extensive microbial diversity within the chicken gut microbiome revealed by metagenomics and culture.</title>
        <authorList>
            <person name="Gilroy R."/>
            <person name="Ravi A."/>
            <person name="Getino M."/>
            <person name="Pursley I."/>
            <person name="Horton D.L."/>
            <person name="Alikhan N.F."/>
            <person name="Baker D."/>
            <person name="Gharbi K."/>
            <person name="Hall N."/>
            <person name="Watson M."/>
            <person name="Adriaenssens E.M."/>
            <person name="Foster-Nyarko E."/>
            <person name="Jarju S."/>
            <person name="Secka A."/>
            <person name="Antonio M."/>
            <person name="Oren A."/>
            <person name="Chaudhuri R.R."/>
            <person name="La Ragione R."/>
            <person name="Hildebrand F."/>
            <person name="Pallen M.J."/>
        </authorList>
    </citation>
    <scope>NUCLEOTIDE SEQUENCE</scope>
    <source>
        <strain evidence="1">6276</strain>
    </source>
</reference>
<protein>
    <submittedName>
        <fullName evidence="1">Uncharacterized protein</fullName>
    </submittedName>
</protein>
<sequence>MEFTPVSFQLTVFTNLTIDDAKMLAKSFDQSYKKMALATVALPNAPWFRITNLNQSVNIDLSNNRIDYYYLNISEEKITEFLDFINNSGQVRNISRLAINYNYFIADEDNIYKKKLNDLFFSRFFGDVEELLFRVNNQKKIDDLLFNVITDCQNAIAQNNQNLDSTKCIMFHHDINNISTDNIEKDKLLGYFTKMLKELNTLIEKINGIIK</sequence>